<sequence length="86" mass="9331">MAPSEAAQCQADMAAAAEMVHDLLRALATVPPMFGTQTWHGVAADQWAAGWNARRGQLVALLHTVLAEQPRLVARLEEAERRKLAS</sequence>
<comment type="caution">
    <text evidence="1">The sequence shown here is derived from an EMBL/GenBank/DDBJ whole genome shotgun (WGS) entry which is preliminary data.</text>
</comment>
<gene>
    <name evidence="1" type="ORF">GCM10022226_10780</name>
</gene>
<name>A0ABP7HJE8_9ACTN</name>
<evidence type="ECO:0000313" key="1">
    <source>
        <dbReference type="EMBL" id="GAA3793339.1"/>
    </source>
</evidence>
<evidence type="ECO:0008006" key="3">
    <source>
        <dbReference type="Google" id="ProtNLM"/>
    </source>
</evidence>
<proteinExistence type="predicted"/>
<protein>
    <recommendedName>
        <fullName evidence="3">WXG100 family type VII secretion target</fullName>
    </recommendedName>
</protein>
<evidence type="ECO:0000313" key="2">
    <source>
        <dbReference type="Proteomes" id="UP001500888"/>
    </source>
</evidence>
<accession>A0ABP7HJE8</accession>
<dbReference type="Proteomes" id="UP001500888">
    <property type="component" value="Unassembled WGS sequence"/>
</dbReference>
<dbReference type="RefSeq" id="WP_344934888.1">
    <property type="nucleotide sequence ID" value="NZ_BAAAZR010000001.1"/>
</dbReference>
<keyword evidence="2" id="KW-1185">Reference proteome</keyword>
<dbReference type="EMBL" id="BAAAZR010000001">
    <property type="protein sequence ID" value="GAA3793339.1"/>
    <property type="molecule type" value="Genomic_DNA"/>
</dbReference>
<organism evidence="1 2">
    <name type="scientific">Sphaerisporangium flaviroseum</name>
    <dbReference type="NCBI Taxonomy" id="509199"/>
    <lineage>
        <taxon>Bacteria</taxon>
        <taxon>Bacillati</taxon>
        <taxon>Actinomycetota</taxon>
        <taxon>Actinomycetes</taxon>
        <taxon>Streptosporangiales</taxon>
        <taxon>Streptosporangiaceae</taxon>
        <taxon>Sphaerisporangium</taxon>
    </lineage>
</organism>
<reference evidence="2" key="1">
    <citation type="journal article" date="2019" name="Int. J. Syst. Evol. Microbiol.">
        <title>The Global Catalogue of Microorganisms (GCM) 10K type strain sequencing project: providing services to taxonomists for standard genome sequencing and annotation.</title>
        <authorList>
            <consortium name="The Broad Institute Genomics Platform"/>
            <consortium name="The Broad Institute Genome Sequencing Center for Infectious Disease"/>
            <person name="Wu L."/>
            <person name="Ma J."/>
        </authorList>
    </citation>
    <scope>NUCLEOTIDE SEQUENCE [LARGE SCALE GENOMIC DNA]</scope>
    <source>
        <strain evidence="2">JCM 16908</strain>
    </source>
</reference>